<feature type="domain" description="14-3-3" evidence="2">
    <location>
        <begin position="1"/>
        <end position="153"/>
    </location>
</feature>
<dbReference type="SUPFAM" id="SSF48445">
    <property type="entry name" value="14-3-3 protein"/>
    <property type="match status" value="1"/>
</dbReference>
<accession>A0A6N2KBC0</accession>
<evidence type="ECO:0000313" key="3">
    <source>
        <dbReference type="EMBL" id="VFU25384.1"/>
    </source>
</evidence>
<dbReference type="AlphaFoldDB" id="A0A6N2KBC0"/>
<dbReference type="Pfam" id="PF00244">
    <property type="entry name" value="14-3-3"/>
    <property type="match status" value="1"/>
</dbReference>
<reference evidence="3" key="1">
    <citation type="submission" date="2019-03" db="EMBL/GenBank/DDBJ databases">
        <authorList>
            <person name="Mank J."/>
            <person name="Almeida P."/>
        </authorList>
    </citation>
    <scope>NUCLEOTIDE SEQUENCE</scope>
    <source>
        <strain evidence="3">78183</strain>
    </source>
</reference>
<protein>
    <recommendedName>
        <fullName evidence="2">14-3-3 domain-containing protein</fullName>
    </recommendedName>
</protein>
<sequence length="174" mass="19659">MIGSRHALWRIISSIKQKEENRGNGDLVSMIRDYKSKIGTKLSSICDRILKVLDSRVILAAKASDSKFFYLKMKGDYHRYLAKFKTGAERKEVAENGRVVMRKHEHNRNEEPGTSLHFDIELQLLSCNALSSKEFIVRFVLSNPEGHGNEGRVAASLAAAQFICMSIFTLLSLL</sequence>
<dbReference type="PANTHER" id="PTHR18860">
    <property type="entry name" value="14-3-3 PROTEIN"/>
    <property type="match status" value="1"/>
</dbReference>
<comment type="similarity">
    <text evidence="1">Belongs to the 14-3-3 family.</text>
</comment>
<dbReference type="EMBL" id="CAADRP010000224">
    <property type="protein sequence ID" value="VFU25384.1"/>
    <property type="molecule type" value="Genomic_DNA"/>
</dbReference>
<organism evidence="3">
    <name type="scientific">Salix viminalis</name>
    <name type="common">Common osier</name>
    <name type="synonym">Basket willow</name>
    <dbReference type="NCBI Taxonomy" id="40686"/>
    <lineage>
        <taxon>Eukaryota</taxon>
        <taxon>Viridiplantae</taxon>
        <taxon>Streptophyta</taxon>
        <taxon>Embryophyta</taxon>
        <taxon>Tracheophyta</taxon>
        <taxon>Spermatophyta</taxon>
        <taxon>Magnoliopsida</taxon>
        <taxon>eudicotyledons</taxon>
        <taxon>Gunneridae</taxon>
        <taxon>Pentapetalae</taxon>
        <taxon>rosids</taxon>
        <taxon>fabids</taxon>
        <taxon>Malpighiales</taxon>
        <taxon>Salicaceae</taxon>
        <taxon>Saliceae</taxon>
        <taxon>Salix</taxon>
    </lineage>
</organism>
<gene>
    <name evidence="3" type="ORF">SVIM_LOCUS58469</name>
</gene>
<name>A0A6N2KBC0_SALVM</name>
<proteinExistence type="inferred from homology"/>
<dbReference type="InterPro" id="IPR000308">
    <property type="entry name" value="14-3-3"/>
</dbReference>
<dbReference type="InterPro" id="IPR036815">
    <property type="entry name" value="14-3-3_dom_sf"/>
</dbReference>
<evidence type="ECO:0000259" key="2">
    <source>
        <dbReference type="SMART" id="SM00101"/>
    </source>
</evidence>
<dbReference type="PRINTS" id="PR00305">
    <property type="entry name" value="1433ZETA"/>
</dbReference>
<dbReference type="Gene3D" id="1.20.190.20">
    <property type="entry name" value="14-3-3 domain"/>
    <property type="match status" value="1"/>
</dbReference>
<dbReference type="InterPro" id="IPR023410">
    <property type="entry name" value="14-3-3_domain"/>
</dbReference>
<evidence type="ECO:0000256" key="1">
    <source>
        <dbReference type="ARBA" id="ARBA00006141"/>
    </source>
</evidence>
<dbReference type="SMART" id="SM00101">
    <property type="entry name" value="14_3_3"/>
    <property type="match status" value="1"/>
</dbReference>